<keyword evidence="6" id="KW-0560">Oxidoreductase</keyword>
<protein>
    <recommendedName>
        <fullName evidence="8">Propionate 3-nitronate monooxygenase</fullName>
    </recommendedName>
</protein>
<reference evidence="10 11" key="1">
    <citation type="submission" date="2016-12" db="EMBL/GenBank/DDBJ databases">
        <title>The new phylogeny of genus Mycobacterium.</title>
        <authorList>
            <person name="Tortoli E."/>
            <person name="Trovato A."/>
            <person name="Cirillo D.M."/>
        </authorList>
    </citation>
    <scope>NUCLEOTIDE SEQUENCE [LARGE SCALE GENOMIC DNA]</scope>
    <source>
        <strain evidence="10 11">CCUG 66554</strain>
    </source>
</reference>
<dbReference type="OrthoDB" id="9778912at2"/>
<evidence type="ECO:0000256" key="5">
    <source>
        <dbReference type="ARBA" id="ARBA00022643"/>
    </source>
</evidence>
<evidence type="ECO:0000256" key="1">
    <source>
        <dbReference type="ARBA" id="ARBA00001917"/>
    </source>
</evidence>
<organism evidence="10 11">
    <name type="scientific">Mycobacteroides saopaulense</name>
    <dbReference type="NCBI Taxonomy" id="1578165"/>
    <lineage>
        <taxon>Bacteria</taxon>
        <taxon>Bacillati</taxon>
        <taxon>Actinomycetota</taxon>
        <taxon>Actinomycetes</taxon>
        <taxon>Mycobacteriales</taxon>
        <taxon>Mycobacteriaceae</taxon>
        <taxon>Mycobacteroides</taxon>
    </lineage>
</organism>
<keyword evidence="3" id="KW-0216">Detoxification</keyword>
<dbReference type="InterPro" id="IPR004136">
    <property type="entry name" value="NMO"/>
</dbReference>
<evidence type="ECO:0000313" key="11">
    <source>
        <dbReference type="Proteomes" id="UP000192434"/>
    </source>
</evidence>
<dbReference type="Gene3D" id="3.20.20.70">
    <property type="entry name" value="Aldolase class I"/>
    <property type="match status" value="1"/>
</dbReference>
<keyword evidence="5" id="KW-0288">FMN</keyword>
<dbReference type="SUPFAM" id="SSF51412">
    <property type="entry name" value="Inosine monophosphate dehydrogenase (IMPDH)"/>
    <property type="match status" value="1"/>
</dbReference>
<comment type="cofactor">
    <cofactor evidence="1">
        <name>FMN</name>
        <dbReference type="ChEBI" id="CHEBI:58210"/>
    </cofactor>
</comment>
<evidence type="ECO:0000256" key="6">
    <source>
        <dbReference type="ARBA" id="ARBA00023002"/>
    </source>
</evidence>
<keyword evidence="4" id="KW-0285">Flavoprotein</keyword>
<sequence>MSTVLAGLGLPVVGAPMAGGITVPALARGVSAAGGFALMPAGYRTIAQLQQDREAMGDLPFGFNVFVPTPDHGADLSEYLDRLKVWADKLEVAPGDPVWHDDGYADKIEYLVANPVPVVSFTFGVPSAADAHRLRAAGSEVWITVTSAAEATIAEGIGADALVVQGPEAGGHRSSFDAGAPEEPLLDLIASVRAVTALPIVAAGGIMDGADIARVLAAGAVAAQLGTALVVTDESGAKQVYKDALLQPADTVVTRVFSGRPARGISNAFQRDMESVAPVSFPALNSATKELRASGDPDVMSLWAGTEHHRARALPVAELMATLAAELNAARG</sequence>
<dbReference type="KEGG" id="msao:MYCSP_07445"/>
<dbReference type="PANTHER" id="PTHR42747">
    <property type="entry name" value="NITRONATE MONOOXYGENASE-RELATED"/>
    <property type="match status" value="1"/>
</dbReference>
<dbReference type="GO" id="GO:0009636">
    <property type="term" value="P:response to toxic substance"/>
    <property type="evidence" value="ECO:0007669"/>
    <property type="project" value="UniProtKB-KW"/>
</dbReference>
<dbReference type="AlphaFoldDB" id="A0A1S4VRN8"/>
<dbReference type="EMBL" id="MVII01000007">
    <property type="protein sequence ID" value="ORB59500.1"/>
    <property type="molecule type" value="Genomic_DNA"/>
</dbReference>
<evidence type="ECO:0000256" key="7">
    <source>
        <dbReference type="ARBA" id="ARBA00023033"/>
    </source>
</evidence>
<dbReference type="GO" id="GO:0018580">
    <property type="term" value="F:nitronate monooxygenase activity"/>
    <property type="evidence" value="ECO:0007669"/>
    <property type="project" value="InterPro"/>
</dbReference>
<proteinExistence type="inferred from homology"/>
<evidence type="ECO:0000256" key="3">
    <source>
        <dbReference type="ARBA" id="ARBA00022575"/>
    </source>
</evidence>
<name>A0A1S4VRN8_9MYCO</name>
<evidence type="ECO:0000256" key="4">
    <source>
        <dbReference type="ARBA" id="ARBA00022630"/>
    </source>
</evidence>
<accession>A0A1S4VRN8</accession>
<keyword evidence="7" id="KW-0503">Monooxygenase</keyword>
<dbReference type="Proteomes" id="UP000192434">
    <property type="component" value="Unassembled WGS sequence"/>
</dbReference>
<gene>
    <name evidence="10" type="ORF">BST43_07445</name>
</gene>
<evidence type="ECO:0000313" key="10">
    <source>
        <dbReference type="EMBL" id="ORB59500.1"/>
    </source>
</evidence>
<evidence type="ECO:0000256" key="8">
    <source>
        <dbReference type="ARBA" id="ARBA00031155"/>
    </source>
</evidence>
<dbReference type="Pfam" id="PF03060">
    <property type="entry name" value="NMO"/>
    <property type="match status" value="1"/>
</dbReference>
<comment type="similarity">
    <text evidence="2">Belongs to the nitronate monooxygenase family. NMO class I subfamily.</text>
</comment>
<dbReference type="RefSeq" id="WP_083014099.1">
    <property type="nucleotide sequence ID" value="NZ_CP010271.1"/>
</dbReference>
<evidence type="ECO:0000256" key="9">
    <source>
        <dbReference type="ARBA" id="ARBA00049401"/>
    </source>
</evidence>
<comment type="caution">
    <text evidence="10">The sequence shown here is derived from an EMBL/GenBank/DDBJ whole genome shotgun (WGS) entry which is preliminary data.</text>
</comment>
<dbReference type="STRING" id="1578165.BKG68_11735"/>
<comment type="catalytic activity">
    <reaction evidence="9">
        <text>3 propionate 3-nitronate + 3 O2 + H2O = 3 3-oxopropanoate + 2 nitrate + nitrite + H2O2 + 3 H(+)</text>
        <dbReference type="Rhea" id="RHEA:57332"/>
        <dbReference type="ChEBI" id="CHEBI:15377"/>
        <dbReference type="ChEBI" id="CHEBI:15378"/>
        <dbReference type="ChEBI" id="CHEBI:15379"/>
        <dbReference type="ChEBI" id="CHEBI:16240"/>
        <dbReference type="ChEBI" id="CHEBI:16301"/>
        <dbReference type="ChEBI" id="CHEBI:17632"/>
        <dbReference type="ChEBI" id="CHEBI:33190"/>
        <dbReference type="ChEBI" id="CHEBI:136067"/>
    </reaction>
</comment>
<evidence type="ECO:0000256" key="2">
    <source>
        <dbReference type="ARBA" id="ARBA00009881"/>
    </source>
</evidence>
<dbReference type="PANTHER" id="PTHR42747:SF3">
    <property type="entry name" value="NITRONATE MONOOXYGENASE-RELATED"/>
    <property type="match status" value="1"/>
</dbReference>
<dbReference type="InterPro" id="IPR013785">
    <property type="entry name" value="Aldolase_TIM"/>
</dbReference>
<dbReference type="CDD" id="cd04730">
    <property type="entry name" value="NPD_like"/>
    <property type="match status" value="1"/>
</dbReference>